<reference evidence="1 2" key="1">
    <citation type="journal article" date="2007" name="DNA Res.">
        <title>Complete genomic structure of the bloom-forming toxic cyanobacterium Microcystis aeruginosa NIES-843.</title>
        <authorList>
            <person name="Kaneko T."/>
            <person name="Nakajima N."/>
            <person name="Okamoto S."/>
            <person name="Suzuki I."/>
            <person name="Tanabe Y."/>
            <person name="Tamaoki M."/>
            <person name="Nakamura Y."/>
            <person name="Kasai F."/>
            <person name="Watanabe A."/>
            <person name="Kawashima K."/>
            <person name="Kishida Y."/>
            <person name="Ono A."/>
            <person name="Shimizu Y."/>
            <person name="Takahashi C."/>
            <person name="Minami C."/>
            <person name="Fujishiro T."/>
            <person name="Kohara M."/>
            <person name="Katoh M."/>
            <person name="Nakazaki N."/>
            <person name="Nakayama S."/>
            <person name="Yamada M."/>
            <person name="Tabata S."/>
            <person name="Watanabe M.M."/>
        </authorList>
    </citation>
    <scope>NUCLEOTIDE SEQUENCE [LARGE SCALE GENOMIC DNA]</scope>
    <source>
        <strain evidence="2">NIES-843 / IAM M-247</strain>
    </source>
</reference>
<proteinExistence type="predicted"/>
<sequence>MERASRVTSRLFSEFQSLIGFKINWNDSSLRTLAKTCLFQSLIGFKINWNPSRASQVLEVIEFQSLIGFKINWNDLCC</sequence>
<keyword evidence="2" id="KW-1185">Reference proteome</keyword>
<dbReference type="AlphaFoldDB" id="B0JKX7"/>
<dbReference type="HOGENOM" id="CLU_2771259_0_0_3"/>
<dbReference type="Proteomes" id="UP000001510">
    <property type="component" value="Chromosome"/>
</dbReference>
<dbReference type="PaxDb" id="449447-MAE_30940"/>
<name>B0JKX7_MICAN</name>
<dbReference type="EMBL" id="AP009552">
    <property type="protein sequence ID" value="BAG02916.1"/>
    <property type="molecule type" value="Genomic_DNA"/>
</dbReference>
<organism evidence="1 2">
    <name type="scientific">Microcystis aeruginosa (strain NIES-843 / IAM M-2473)</name>
    <dbReference type="NCBI Taxonomy" id="449447"/>
    <lineage>
        <taxon>Bacteria</taxon>
        <taxon>Bacillati</taxon>
        <taxon>Cyanobacteriota</taxon>
        <taxon>Cyanophyceae</taxon>
        <taxon>Oscillatoriophycideae</taxon>
        <taxon>Chroococcales</taxon>
        <taxon>Microcystaceae</taxon>
        <taxon>Microcystis</taxon>
    </lineage>
</organism>
<evidence type="ECO:0000313" key="2">
    <source>
        <dbReference type="Proteomes" id="UP000001510"/>
    </source>
</evidence>
<evidence type="ECO:0000313" key="1">
    <source>
        <dbReference type="EMBL" id="BAG02916.1"/>
    </source>
</evidence>
<accession>B0JKX7</accession>
<dbReference type="EnsemblBacteria" id="BAG02916">
    <property type="protein sequence ID" value="BAG02916"/>
    <property type="gene ID" value="MAE_30940"/>
</dbReference>
<protein>
    <submittedName>
        <fullName evidence="1">Uncharacterized protein</fullName>
    </submittedName>
</protein>
<gene>
    <name evidence="1" type="ordered locus">MAE_30940</name>
</gene>
<dbReference type="KEGG" id="mar:MAE_30940"/>